<keyword evidence="2" id="KW-1185">Reference proteome</keyword>
<evidence type="ECO:0000313" key="2">
    <source>
        <dbReference type="Proteomes" id="UP000007519"/>
    </source>
</evidence>
<dbReference type="RefSeq" id="WP_015694222.1">
    <property type="nucleotide sequence ID" value="NC_016940.1"/>
</dbReference>
<dbReference type="KEGG" id="sgn:SGRA_3924"/>
<dbReference type="PANTHER" id="PTHR32305:SF15">
    <property type="entry name" value="PROTEIN RHSA-RELATED"/>
    <property type="match status" value="1"/>
</dbReference>
<dbReference type="eggNOG" id="COG3209">
    <property type="taxonomic scope" value="Bacteria"/>
</dbReference>
<dbReference type="STRING" id="984262.SGRA_3924"/>
<dbReference type="InterPro" id="IPR050708">
    <property type="entry name" value="T6SS_VgrG/RHS"/>
</dbReference>
<organism evidence="1 2">
    <name type="scientific">Saprospira grandis (strain Lewin)</name>
    <dbReference type="NCBI Taxonomy" id="984262"/>
    <lineage>
        <taxon>Bacteria</taxon>
        <taxon>Pseudomonadati</taxon>
        <taxon>Bacteroidota</taxon>
        <taxon>Saprospiria</taxon>
        <taxon>Saprospirales</taxon>
        <taxon>Saprospiraceae</taxon>
        <taxon>Saprospira</taxon>
    </lineage>
</organism>
<dbReference type="InterPro" id="IPR022385">
    <property type="entry name" value="Rhs_assc_core"/>
</dbReference>
<dbReference type="PANTHER" id="PTHR32305">
    <property type="match status" value="1"/>
</dbReference>
<dbReference type="EMBL" id="CP002831">
    <property type="protein sequence ID" value="AFC26639.1"/>
    <property type="molecule type" value="Genomic_DNA"/>
</dbReference>
<gene>
    <name evidence="1" type="ordered locus">SGRA_3924</name>
</gene>
<accession>H6L748</accession>
<dbReference type="Proteomes" id="UP000007519">
    <property type="component" value="Chromosome"/>
</dbReference>
<proteinExistence type="predicted"/>
<dbReference type="HOGENOM" id="CLU_1453457_0_0_10"/>
<reference evidence="1 2" key="1">
    <citation type="journal article" date="2012" name="Stand. Genomic Sci.">
        <title>Complete genome sequencing and analysis of Saprospira grandis str. Lewin, a predatory marine bacterium.</title>
        <authorList>
            <person name="Saw J.H."/>
            <person name="Yuryev A."/>
            <person name="Kanbe M."/>
            <person name="Hou S."/>
            <person name="Young A.G."/>
            <person name="Aizawa S."/>
            <person name="Alam M."/>
        </authorList>
    </citation>
    <scope>NUCLEOTIDE SEQUENCE [LARGE SCALE GENOMIC DNA]</scope>
    <source>
        <strain evidence="1 2">Lewin</strain>
    </source>
</reference>
<dbReference type="AlphaFoldDB" id="H6L748"/>
<name>H6L748_SAPGL</name>
<evidence type="ECO:0000313" key="1">
    <source>
        <dbReference type="EMBL" id="AFC26639.1"/>
    </source>
</evidence>
<dbReference type="NCBIfam" id="TIGR03696">
    <property type="entry name" value="Rhs_assc_core"/>
    <property type="match status" value="1"/>
</dbReference>
<dbReference type="OrthoDB" id="1191296at2"/>
<protein>
    <submittedName>
        <fullName evidence="1">YD repeat protein</fullName>
    </submittedName>
</protein>
<sequence>MYSSKVNSARDEALAFRTLMGVAQSSYQQLELGRRRYELSNHLGNVLATVSDKSLGQDSSQTGQADYYLAQVSSASLYYPFGWEMPGRKFVSGEGYRFGFNGKEDDRDWGTQNIQDYGFRLYNPSIGKFLSVDPLSPDYPWYTPYQFAGNMPISAIDLDGLEIFFAADGSRIDKWGTNPEIRVVKV</sequence>
<dbReference type="Gene3D" id="2.180.10.10">
    <property type="entry name" value="RHS repeat-associated core"/>
    <property type="match status" value="1"/>
</dbReference>